<gene>
    <name evidence="2" type="ORF">PGQ11_008095</name>
</gene>
<dbReference type="Proteomes" id="UP001390339">
    <property type="component" value="Unassembled WGS sequence"/>
</dbReference>
<feature type="region of interest" description="Disordered" evidence="1">
    <location>
        <begin position="45"/>
        <end position="65"/>
    </location>
</feature>
<dbReference type="EMBL" id="JAPCWZ010000005">
    <property type="protein sequence ID" value="KAK8861860.1"/>
    <property type="molecule type" value="Genomic_DNA"/>
</dbReference>
<name>A0ABR2IF79_9PEZI</name>
<comment type="caution">
    <text evidence="2">The sequence shown here is derived from an EMBL/GenBank/DDBJ whole genome shotgun (WGS) entry which is preliminary data.</text>
</comment>
<proteinExistence type="predicted"/>
<evidence type="ECO:0000313" key="3">
    <source>
        <dbReference type="Proteomes" id="UP001390339"/>
    </source>
</evidence>
<evidence type="ECO:0000313" key="2">
    <source>
        <dbReference type="EMBL" id="KAK8861860.1"/>
    </source>
</evidence>
<accession>A0ABR2IF79</accession>
<organism evidence="2 3">
    <name type="scientific">Apiospora arundinis</name>
    <dbReference type="NCBI Taxonomy" id="335852"/>
    <lineage>
        <taxon>Eukaryota</taxon>
        <taxon>Fungi</taxon>
        <taxon>Dikarya</taxon>
        <taxon>Ascomycota</taxon>
        <taxon>Pezizomycotina</taxon>
        <taxon>Sordariomycetes</taxon>
        <taxon>Xylariomycetidae</taxon>
        <taxon>Amphisphaeriales</taxon>
        <taxon>Apiosporaceae</taxon>
        <taxon>Apiospora</taxon>
    </lineage>
</organism>
<evidence type="ECO:0000256" key="1">
    <source>
        <dbReference type="SAM" id="MobiDB-lite"/>
    </source>
</evidence>
<sequence length="65" mass="7631">MDEGERLRRTLLRDCTLHIDVRLDHLFRMTCAHDGKEIDSRIQQQGNVQLSPQDLCEPKQPREST</sequence>
<keyword evidence="3" id="KW-1185">Reference proteome</keyword>
<reference evidence="2 3" key="1">
    <citation type="journal article" date="2024" name="IMA Fungus">
        <title>Apiospora arundinis, a panoply of carbohydrate-active enzymes and secondary metabolites.</title>
        <authorList>
            <person name="Sorensen T."/>
            <person name="Petersen C."/>
            <person name="Muurmann A.T."/>
            <person name="Christiansen J.V."/>
            <person name="Brundto M.L."/>
            <person name="Overgaard C.K."/>
            <person name="Boysen A.T."/>
            <person name="Wollenberg R.D."/>
            <person name="Larsen T.O."/>
            <person name="Sorensen J.L."/>
            <person name="Nielsen K.L."/>
            <person name="Sondergaard T.E."/>
        </authorList>
    </citation>
    <scope>NUCLEOTIDE SEQUENCE [LARGE SCALE GENOMIC DNA]</scope>
    <source>
        <strain evidence="2 3">AAU 773</strain>
    </source>
</reference>
<protein>
    <submittedName>
        <fullName evidence="2">Uncharacterized protein</fullName>
    </submittedName>
</protein>
<feature type="compositionally biased region" description="Basic and acidic residues" evidence="1">
    <location>
        <begin position="56"/>
        <end position="65"/>
    </location>
</feature>